<reference evidence="1 2" key="1">
    <citation type="submission" date="2014-09" db="EMBL/GenBank/DDBJ databases">
        <title>Genome sequence of Pseudomonas lutea strain DSM 17257T.</title>
        <authorList>
            <person name="Kwak Y."/>
            <person name="Shin J.-H."/>
        </authorList>
    </citation>
    <scope>NUCLEOTIDE SEQUENCE [LARGE SCALE GENOMIC DNA]</scope>
    <source>
        <strain evidence="1 2">DSM 17257</strain>
    </source>
</reference>
<gene>
    <name evidence="1" type="ORF">LT42_07190</name>
</gene>
<comment type="caution">
    <text evidence="1">The sequence shown here is derived from an EMBL/GenBank/DDBJ whole genome shotgun (WGS) entry which is preliminary data.</text>
</comment>
<dbReference type="AlphaFoldDB" id="A0A9X0EH36"/>
<name>A0A9X0EH36_9PSED</name>
<sequence length="72" mass="7938">MCKRALPNVQKNAAPPRLIRGDSDVVVLCLAPPLDRVVEGHQASHMPVAEVGFSKVLDMPRAWPVPAFIIRR</sequence>
<evidence type="ECO:0000313" key="1">
    <source>
        <dbReference type="EMBL" id="KGF65692.1"/>
    </source>
</evidence>
<dbReference type="Proteomes" id="UP000029719">
    <property type="component" value="Unassembled WGS sequence"/>
</dbReference>
<organism evidence="1 2">
    <name type="scientific">Pseudomonas lutea</name>
    <dbReference type="NCBI Taxonomy" id="243924"/>
    <lineage>
        <taxon>Bacteria</taxon>
        <taxon>Pseudomonadati</taxon>
        <taxon>Pseudomonadota</taxon>
        <taxon>Gammaproteobacteria</taxon>
        <taxon>Pseudomonadales</taxon>
        <taxon>Pseudomonadaceae</taxon>
        <taxon>Pseudomonas</taxon>
    </lineage>
</organism>
<protein>
    <submittedName>
        <fullName evidence="1">Uncharacterized protein</fullName>
    </submittedName>
</protein>
<dbReference type="EMBL" id="JRMB01000001">
    <property type="protein sequence ID" value="KGF65692.1"/>
    <property type="molecule type" value="Genomic_DNA"/>
</dbReference>
<accession>A0A9X0EH36</accession>
<evidence type="ECO:0000313" key="2">
    <source>
        <dbReference type="Proteomes" id="UP000029719"/>
    </source>
</evidence>
<proteinExistence type="predicted"/>